<protein>
    <submittedName>
        <fullName evidence="2">Uncharacterized protein</fullName>
    </submittedName>
</protein>
<dbReference type="eggNOG" id="arCOG12452">
    <property type="taxonomic scope" value="Archaea"/>
</dbReference>
<name>D7D8P7_STAHD</name>
<keyword evidence="1" id="KW-0812">Transmembrane</keyword>
<reference evidence="3" key="1">
    <citation type="submission" date="2010-05" db="EMBL/GenBank/DDBJ databases">
        <title>Complete sequence of Staphylothermus hellenicus DSM 12710.</title>
        <authorList>
            <consortium name="US DOE Joint Genome Institute"/>
            <person name="Lucas S."/>
            <person name="Copeland A."/>
            <person name="Lapidus A."/>
            <person name="Cheng J.-F."/>
            <person name="Bruce D."/>
            <person name="Goodwin L."/>
            <person name="Pitluck S."/>
            <person name="Davenport K."/>
            <person name="Detter J.C."/>
            <person name="Han C."/>
            <person name="Tapia R."/>
            <person name="Larimer F."/>
            <person name="Land M."/>
            <person name="Hauser L."/>
            <person name="Kyrpides N."/>
            <person name="Mikhailova N."/>
            <person name="Anderson I.J."/>
            <person name="Woyke T."/>
        </authorList>
    </citation>
    <scope>NUCLEOTIDE SEQUENCE [LARGE SCALE GENOMIC DNA]</scope>
    <source>
        <strain evidence="3">DSM 12710 / JCM 10830 / BK20S6-10-b1 / P8</strain>
    </source>
</reference>
<proteinExistence type="predicted"/>
<sequence length="247" mass="28044">MKSTIYLIMLVMVLMFSLLISSLANAELSSSDQSVSVNVYVNHYVHDTNITISFAVIITNNNSSTIELDVLEHPQISMLSNNSIVYSNRYVLYKGKLFVKPGKHVIVNITITSKNKFDEIIAYSGRYLVVVNGKALFSIEEQKRIKIYLVSRNNRSNMSETPFSTNTIRTTIFTSRIQSGNNQKPETTSYMAVPMVNTSSHYLFGTDYTNNAQYSMYLSSFISISVVFISLIITYRIYILLAELLRK</sequence>
<keyword evidence="1" id="KW-0472">Membrane</keyword>
<evidence type="ECO:0000313" key="2">
    <source>
        <dbReference type="EMBL" id="ADI32143.1"/>
    </source>
</evidence>
<dbReference type="HOGENOM" id="CLU_1122662_0_0_2"/>
<reference evidence="2 3" key="2">
    <citation type="journal article" date="2011" name="Stand. Genomic Sci.">
        <title>Complete genome sequence of Staphylothermus hellenicus P8.</title>
        <authorList>
            <person name="Anderson I."/>
            <person name="Wirth R."/>
            <person name="Lucas S."/>
            <person name="Copeland A."/>
            <person name="Lapidus A."/>
            <person name="Cheng J.F."/>
            <person name="Goodwin L."/>
            <person name="Pitluck S."/>
            <person name="Davenport K."/>
            <person name="Detter J.C."/>
            <person name="Han C."/>
            <person name="Tapia R."/>
            <person name="Land M."/>
            <person name="Hauser L."/>
            <person name="Pati A."/>
            <person name="Mikhailova N."/>
            <person name="Woyke T."/>
            <person name="Klenk H.P."/>
            <person name="Kyrpides N."/>
            <person name="Ivanova N."/>
        </authorList>
    </citation>
    <scope>NUCLEOTIDE SEQUENCE [LARGE SCALE GENOMIC DNA]</scope>
    <source>
        <strain evidence="3">DSM 12710 / JCM 10830 / BK20S6-10-b1 / P8</strain>
    </source>
</reference>
<accession>D7D8P7</accession>
<dbReference type="EMBL" id="CP002051">
    <property type="protein sequence ID" value="ADI32143.1"/>
    <property type="molecule type" value="Genomic_DNA"/>
</dbReference>
<gene>
    <name evidence="2" type="ordered locus">Shell_1039</name>
</gene>
<feature type="transmembrane region" description="Helical" evidence="1">
    <location>
        <begin position="216"/>
        <end position="241"/>
    </location>
</feature>
<dbReference type="AlphaFoldDB" id="D7D8P7"/>
<dbReference type="GeneID" id="9234328"/>
<dbReference type="OrthoDB" id="379388at2157"/>
<dbReference type="RefSeq" id="WP_013143341.1">
    <property type="nucleotide sequence ID" value="NC_014205.1"/>
</dbReference>
<dbReference type="KEGG" id="shc:Shell_1039"/>
<keyword evidence="3" id="KW-1185">Reference proteome</keyword>
<organism evidence="2 3">
    <name type="scientific">Staphylothermus hellenicus (strain DSM 12710 / JCM 10830 / BK20S6-10-b1 / P8)</name>
    <dbReference type="NCBI Taxonomy" id="591019"/>
    <lineage>
        <taxon>Archaea</taxon>
        <taxon>Thermoproteota</taxon>
        <taxon>Thermoprotei</taxon>
        <taxon>Desulfurococcales</taxon>
        <taxon>Desulfurococcaceae</taxon>
        <taxon>Staphylothermus</taxon>
    </lineage>
</organism>
<dbReference type="Proteomes" id="UP000002573">
    <property type="component" value="Chromosome"/>
</dbReference>
<evidence type="ECO:0000313" key="3">
    <source>
        <dbReference type="Proteomes" id="UP000002573"/>
    </source>
</evidence>
<evidence type="ECO:0000256" key="1">
    <source>
        <dbReference type="SAM" id="Phobius"/>
    </source>
</evidence>
<dbReference type="STRING" id="591019.Shell_1039"/>
<keyword evidence="1" id="KW-1133">Transmembrane helix</keyword>